<evidence type="ECO:0000259" key="1">
    <source>
        <dbReference type="Pfam" id="PF07727"/>
    </source>
</evidence>
<reference evidence="2 3" key="1">
    <citation type="submission" date="2024-03" db="EMBL/GenBank/DDBJ databases">
        <authorList>
            <person name="Martinez-Hernandez J."/>
        </authorList>
    </citation>
    <scope>NUCLEOTIDE SEQUENCE [LARGE SCALE GENOMIC DNA]</scope>
</reference>
<dbReference type="PANTHER" id="PTHR11439:SF470">
    <property type="entry name" value="CYSTEINE-RICH RLK (RECEPTOR-LIKE PROTEIN KINASE) 8"/>
    <property type="match status" value="1"/>
</dbReference>
<dbReference type="Pfam" id="PF07727">
    <property type="entry name" value="RVT_2"/>
    <property type="match status" value="1"/>
</dbReference>
<name>A0AAV1XVR2_LUPLU</name>
<dbReference type="Proteomes" id="UP001497480">
    <property type="component" value="Unassembled WGS sequence"/>
</dbReference>
<evidence type="ECO:0000313" key="2">
    <source>
        <dbReference type="EMBL" id="CAL0325107.1"/>
    </source>
</evidence>
<dbReference type="CDD" id="cd09272">
    <property type="entry name" value="RNase_HI_RT_Ty1"/>
    <property type="match status" value="1"/>
</dbReference>
<comment type="caution">
    <text evidence="2">The sequence shown here is derived from an EMBL/GenBank/DDBJ whole genome shotgun (WGS) entry which is preliminary data.</text>
</comment>
<dbReference type="AlphaFoldDB" id="A0AAV1XVR2"/>
<organism evidence="2 3">
    <name type="scientific">Lupinus luteus</name>
    <name type="common">European yellow lupine</name>
    <dbReference type="NCBI Taxonomy" id="3873"/>
    <lineage>
        <taxon>Eukaryota</taxon>
        <taxon>Viridiplantae</taxon>
        <taxon>Streptophyta</taxon>
        <taxon>Embryophyta</taxon>
        <taxon>Tracheophyta</taxon>
        <taxon>Spermatophyta</taxon>
        <taxon>Magnoliopsida</taxon>
        <taxon>eudicotyledons</taxon>
        <taxon>Gunneridae</taxon>
        <taxon>Pentapetalae</taxon>
        <taxon>rosids</taxon>
        <taxon>fabids</taxon>
        <taxon>Fabales</taxon>
        <taxon>Fabaceae</taxon>
        <taxon>Papilionoideae</taxon>
        <taxon>50 kb inversion clade</taxon>
        <taxon>genistoids sensu lato</taxon>
        <taxon>core genistoids</taxon>
        <taxon>Genisteae</taxon>
        <taxon>Lupinus</taxon>
    </lineage>
</organism>
<dbReference type="EMBL" id="CAXHTB010000018">
    <property type="protein sequence ID" value="CAL0325107.1"/>
    <property type="molecule type" value="Genomic_DNA"/>
</dbReference>
<dbReference type="InterPro" id="IPR013103">
    <property type="entry name" value="RVT_2"/>
</dbReference>
<dbReference type="InterPro" id="IPR043502">
    <property type="entry name" value="DNA/RNA_pol_sf"/>
</dbReference>
<protein>
    <recommendedName>
        <fullName evidence="1">Reverse transcriptase Ty1/copia-type domain-containing protein</fullName>
    </recommendedName>
</protein>
<feature type="domain" description="Reverse transcriptase Ty1/copia-type" evidence="1">
    <location>
        <begin position="1"/>
        <end position="66"/>
    </location>
</feature>
<proteinExistence type="predicted"/>
<dbReference type="PANTHER" id="PTHR11439">
    <property type="entry name" value="GAG-POL-RELATED RETROTRANSPOSON"/>
    <property type="match status" value="1"/>
</dbReference>
<evidence type="ECO:0000313" key="3">
    <source>
        <dbReference type="Proteomes" id="UP001497480"/>
    </source>
</evidence>
<keyword evidence="3" id="KW-1185">Reference proteome</keyword>
<dbReference type="SUPFAM" id="SSF56672">
    <property type="entry name" value="DNA/RNA polymerases"/>
    <property type="match status" value="1"/>
</dbReference>
<sequence length="312" mass="35255">MNEINKTEQVLNSEFSIKDLGQLKYFLGIEIARSSKGILLYQRKYVLDLLAETCLLASKPCSTPMEYGKQLLSIDTGTPLTNPTVYRRLMGKLLYLTHTRPDISFSVGHLSQFLSKPTDKHFEAAKRILRYIKGSISLGIFFPIISDFKIKAHTDSDWAACPDSRKSISAYYFFIGNSLISWKSKKQQVVARSSAEAEYRAMALGACEAQWLLYLLQDLQIPHPQPVMLYCDNQSAIHIASNPVFHERTKHIEVDCHSVREKIEAGILHLLSIHTKSQTADILTKSLSPQLFHHFLSKLGMLNIHIPACGDC</sequence>
<accession>A0AAV1XVR2</accession>
<gene>
    <name evidence="2" type="ORF">LLUT_LOCUS26167</name>
</gene>